<proteinExistence type="predicted"/>
<dbReference type="Pfam" id="PF21053">
    <property type="entry name" value="BFA1_C"/>
    <property type="match status" value="1"/>
</dbReference>
<feature type="domain" description="DUF3598" evidence="1">
    <location>
        <begin position="1"/>
        <end position="133"/>
    </location>
</feature>
<comment type="caution">
    <text evidence="3">The sequence shown here is derived from an EMBL/GenBank/DDBJ whole genome shotgun (WGS) entry which is preliminary data.</text>
</comment>
<sequence length="277" mass="31273">MASQWDSLRQNLGEWQGSFTVLSPTGEIRSNTPSVLTLEELTDRNAVHFVLRRWPEGQPTSEIVMEFTPPGPGPDVLFFDSGSFSQGPAQWLPDRLFGCELGFTTRDRRLRLVAIFERGIFNRITVIRERRAGSDAAERPALTAADLVGTWQGIGVRLFPDLRSPQNFENTLQVKSSGTNKLEFWPDRAILDTDEPQPAQAIGPQRICSIDMGRNWQLLPDGGFLGYPQKLQSGQAFAIEAGWHLSPDCRERLVRRYGERGEWIDLSWIRETRTAAC</sequence>
<dbReference type="Gene3D" id="2.40.128.20">
    <property type="match status" value="2"/>
</dbReference>
<feature type="domain" description="Biogenesis factor required for ATP synthase 1-like C-terminal" evidence="2">
    <location>
        <begin position="138"/>
        <end position="273"/>
    </location>
</feature>
<dbReference type="RefSeq" id="WP_022605809.1">
    <property type="nucleotide sequence ID" value="NZ_ASSJ01000035.1"/>
</dbReference>
<reference evidence="3 4" key="1">
    <citation type="submission" date="2013-05" db="EMBL/GenBank/DDBJ databases">
        <title>Draft genome sequence of Rubidibacter lacunae KORDI 51-2.</title>
        <authorList>
            <person name="Choi D.H."/>
            <person name="Noh J.H."/>
            <person name="Kwon K.-K."/>
            <person name="Lee J.-H."/>
            <person name="Ryu J.-Y."/>
        </authorList>
    </citation>
    <scope>NUCLEOTIDE SEQUENCE [LARGE SCALE GENOMIC DNA]</scope>
    <source>
        <strain evidence="3 4">KORDI 51-2</strain>
    </source>
</reference>
<dbReference type="EMBL" id="ASSJ01000035">
    <property type="protein sequence ID" value="ERN41964.1"/>
    <property type="molecule type" value="Genomic_DNA"/>
</dbReference>
<dbReference type="PATRIC" id="fig|582515.4.peg.1443"/>
<name>U5DMX1_9CHRO</name>
<dbReference type="Proteomes" id="UP000016960">
    <property type="component" value="Unassembled WGS sequence"/>
</dbReference>
<evidence type="ECO:0000259" key="2">
    <source>
        <dbReference type="Pfam" id="PF21053"/>
    </source>
</evidence>
<dbReference type="eggNOG" id="ENOG502Z85V">
    <property type="taxonomic scope" value="Bacteria"/>
</dbReference>
<gene>
    <name evidence="3" type="ORF">KR51_00012940</name>
</gene>
<protein>
    <submittedName>
        <fullName evidence="3">Uncharacterized protein</fullName>
    </submittedName>
</protein>
<evidence type="ECO:0000259" key="1">
    <source>
        <dbReference type="Pfam" id="PF12204"/>
    </source>
</evidence>
<dbReference type="InterPro" id="IPR022017">
    <property type="entry name" value="BFA1-like_DUF3598"/>
</dbReference>
<dbReference type="Pfam" id="PF12204">
    <property type="entry name" value="DUF3598_N"/>
    <property type="match status" value="1"/>
</dbReference>
<evidence type="ECO:0000313" key="3">
    <source>
        <dbReference type="EMBL" id="ERN41964.1"/>
    </source>
</evidence>
<dbReference type="InterPro" id="IPR048378">
    <property type="entry name" value="BFA1-like_C"/>
</dbReference>
<dbReference type="InParanoid" id="U5DMX1"/>
<evidence type="ECO:0000313" key="4">
    <source>
        <dbReference type="Proteomes" id="UP000016960"/>
    </source>
</evidence>
<accession>U5DMX1</accession>
<dbReference type="OrthoDB" id="516684at2"/>
<keyword evidence="4" id="KW-1185">Reference proteome</keyword>
<dbReference type="STRING" id="582515.KR51_00012940"/>
<dbReference type="SUPFAM" id="SSF50814">
    <property type="entry name" value="Lipocalins"/>
    <property type="match status" value="2"/>
</dbReference>
<dbReference type="AlphaFoldDB" id="U5DMX1"/>
<dbReference type="InterPro" id="IPR012674">
    <property type="entry name" value="Calycin"/>
</dbReference>
<organism evidence="3 4">
    <name type="scientific">Rubidibacter lacunae KORDI 51-2</name>
    <dbReference type="NCBI Taxonomy" id="582515"/>
    <lineage>
        <taxon>Bacteria</taxon>
        <taxon>Bacillati</taxon>
        <taxon>Cyanobacteriota</taxon>
        <taxon>Cyanophyceae</taxon>
        <taxon>Oscillatoriophycideae</taxon>
        <taxon>Chroococcales</taxon>
        <taxon>Aphanothecaceae</taxon>
        <taxon>Rubidibacter</taxon>
    </lineage>
</organism>